<evidence type="ECO:0000313" key="3">
    <source>
        <dbReference type="Proteomes" id="UP000218327"/>
    </source>
</evidence>
<name>A0A2A5B7I9_9GAMM</name>
<organism evidence="2 3">
    <name type="scientific">SAR86 cluster bacterium</name>
    <dbReference type="NCBI Taxonomy" id="2030880"/>
    <lineage>
        <taxon>Bacteria</taxon>
        <taxon>Pseudomonadati</taxon>
        <taxon>Pseudomonadota</taxon>
        <taxon>Gammaproteobacteria</taxon>
        <taxon>SAR86 cluster</taxon>
    </lineage>
</organism>
<dbReference type="InterPro" id="IPR015947">
    <property type="entry name" value="PUA-like_sf"/>
</dbReference>
<accession>A0A2A5B7I9</accession>
<dbReference type="InterPro" id="IPR007374">
    <property type="entry name" value="ASCH_domain"/>
</dbReference>
<dbReference type="Gene3D" id="2.30.130.30">
    <property type="entry name" value="Hypothetical protein"/>
    <property type="match status" value="1"/>
</dbReference>
<reference evidence="3" key="1">
    <citation type="submission" date="2017-08" db="EMBL/GenBank/DDBJ databases">
        <title>A dynamic microbial community with high functional redundancy inhabits the cold, oxic subseafloor aquifer.</title>
        <authorList>
            <person name="Tully B.J."/>
            <person name="Wheat C.G."/>
            <person name="Glazer B.T."/>
            <person name="Huber J.A."/>
        </authorList>
    </citation>
    <scope>NUCLEOTIDE SEQUENCE [LARGE SCALE GENOMIC DNA]</scope>
</reference>
<feature type="domain" description="ASCH" evidence="1">
    <location>
        <begin position="1"/>
        <end position="72"/>
    </location>
</feature>
<comment type="caution">
    <text evidence="2">The sequence shown here is derived from an EMBL/GenBank/DDBJ whole genome shotgun (WGS) entry which is preliminary data.</text>
</comment>
<dbReference type="Pfam" id="PF04266">
    <property type="entry name" value="ASCH"/>
    <property type="match status" value="1"/>
</dbReference>
<evidence type="ECO:0000313" key="2">
    <source>
        <dbReference type="EMBL" id="PCJ27513.1"/>
    </source>
</evidence>
<dbReference type="AlphaFoldDB" id="A0A2A5B7I9"/>
<dbReference type="EMBL" id="NVVJ01000006">
    <property type="protein sequence ID" value="PCJ27513.1"/>
    <property type="molecule type" value="Genomic_DNA"/>
</dbReference>
<sequence length="94" mass="10832">MQFTSKLRERIKNGEITTSIRIWKKPHVKSGGVYRMEEGNIVVTSIREISFEDISESLAKESGFNNIVDLVKTAKHGNGQNIYFINFFYEESDN</sequence>
<dbReference type="SUPFAM" id="SSF88697">
    <property type="entry name" value="PUA domain-like"/>
    <property type="match status" value="1"/>
</dbReference>
<evidence type="ECO:0000259" key="1">
    <source>
        <dbReference type="Pfam" id="PF04266"/>
    </source>
</evidence>
<dbReference type="Proteomes" id="UP000218327">
    <property type="component" value="Unassembled WGS sequence"/>
</dbReference>
<protein>
    <recommendedName>
        <fullName evidence="1">ASCH domain-containing protein</fullName>
    </recommendedName>
</protein>
<proteinExistence type="predicted"/>
<gene>
    <name evidence="2" type="ORF">COA96_03165</name>
</gene>